<sequence length="824" mass="91861">MEKQETLDDVSEHCYPNSINMYSKISVSEMIRKWESDTLMEYDSVTDTDSSSSSIDGEVPDEFNSSLKTLINLSGCCIDDDTDNEAGVTDEPAILERSVGASERKTLQKPNLKKVACPLASMESLTDPVINHKGGFDISVCKTDKTVEVVNELDKTKPDALMEEIETQNCSRHLISGQQLITVQMKTELTDIRECFEDSQDSAIKNNCEILIENVTNIEIENPVIERTLCIGTSSPSESASGNEETKPDHVDDELHQVMETALNASVPIVSRIVKDYLASCEILDKVETELMLENDMDTGSGEIMSDKIVDSEVYAFAEHKNNDMTGQFGSSFSDCMDRDRYSVYGKERSKSPVTTMCTEKCSKAEFRDDFQEVENSNEVDKNVNDVLHANHIHSEPLCSSTPVHAGRIKRVFAGKDFECSSVFINQTSITMCTINGNPLPLCTSTPLVKSNQGLQQRDINIHQNWACDKKKSGWKTEMARNENIYTHSEELRELKDKENVGLERNNKERKSKRERNKIKGTRKEKFKEYMGPGLTTQFNTQTENNGDLTTCMLTEYKGFGLTGPLPVDECVFGKNLYKGLTERNINSMNGEIAAENKKETLLKTMSNVDLMTPAGLEGFAMPKIDTNAIRAKFNAFLGPKRIRAVQKPRDNNPDPLKQQIHALNKPNSRAINTAGKKVVFNRYFSGPVLNSNPNLHVAPVQGILRTTKSHGALMGQSERKEQHIVWRDLKDLAGNGPSLPPDEVYPGNGMIQMVRRDRSENSSVDKAEKDSKRVDPAVLQSNGLSVTEITANLNPNMLLAGPGVREKVTRALRMGEHIVQSTS</sequence>
<dbReference type="AlphaFoldDB" id="A0A9D4F7Q8"/>
<reference evidence="2" key="2">
    <citation type="submission" date="2020-11" db="EMBL/GenBank/DDBJ databases">
        <authorList>
            <person name="McCartney M.A."/>
            <person name="Auch B."/>
            <person name="Kono T."/>
            <person name="Mallez S."/>
            <person name="Becker A."/>
            <person name="Gohl D.M."/>
            <person name="Silverstein K.A.T."/>
            <person name="Koren S."/>
            <person name="Bechman K.B."/>
            <person name="Herman A."/>
            <person name="Abrahante J.E."/>
            <person name="Garbe J."/>
        </authorList>
    </citation>
    <scope>NUCLEOTIDE SEQUENCE</scope>
    <source>
        <strain evidence="2">Duluth1</strain>
        <tissue evidence="2">Whole animal</tissue>
    </source>
</reference>
<feature type="compositionally biased region" description="Basic residues" evidence="1">
    <location>
        <begin position="510"/>
        <end position="521"/>
    </location>
</feature>
<keyword evidence="3" id="KW-1185">Reference proteome</keyword>
<accession>A0A9D4F7Q8</accession>
<organism evidence="2 3">
    <name type="scientific">Dreissena polymorpha</name>
    <name type="common">Zebra mussel</name>
    <name type="synonym">Mytilus polymorpha</name>
    <dbReference type="NCBI Taxonomy" id="45954"/>
    <lineage>
        <taxon>Eukaryota</taxon>
        <taxon>Metazoa</taxon>
        <taxon>Spiralia</taxon>
        <taxon>Lophotrochozoa</taxon>
        <taxon>Mollusca</taxon>
        <taxon>Bivalvia</taxon>
        <taxon>Autobranchia</taxon>
        <taxon>Heteroconchia</taxon>
        <taxon>Euheterodonta</taxon>
        <taxon>Imparidentia</taxon>
        <taxon>Neoheterodontei</taxon>
        <taxon>Myida</taxon>
        <taxon>Dreissenoidea</taxon>
        <taxon>Dreissenidae</taxon>
        <taxon>Dreissena</taxon>
    </lineage>
</organism>
<gene>
    <name evidence="2" type="ORF">DPMN_147362</name>
</gene>
<reference evidence="2" key="1">
    <citation type="journal article" date="2019" name="bioRxiv">
        <title>The Genome of the Zebra Mussel, Dreissena polymorpha: A Resource for Invasive Species Research.</title>
        <authorList>
            <person name="McCartney M.A."/>
            <person name="Auch B."/>
            <person name="Kono T."/>
            <person name="Mallez S."/>
            <person name="Zhang Y."/>
            <person name="Obille A."/>
            <person name="Becker A."/>
            <person name="Abrahante J.E."/>
            <person name="Garbe J."/>
            <person name="Badalamenti J.P."/>
            <person name="Herman A."/>
            <person name="Mangelson H."/>
            <person name="Liachko I."/>
            <person name="Sullivan S."/>
            <person name="Sone E.D."/>
            <person name="Koren S."/>
            <person name="Silverstein K.A.T."/>
            <person name="Beckman K.B."/>
            <person name="Gohl D.M."/>
        </authorList>
    </citation>
    <scope>NUCLEOTIDE SEQUENCE</scope>
    <source>
        <strain evidence="2">Duluth1</strain>
        <tissue evidence="2">Whole animal</tissue>
    </source>
</reference>
<protein>
    <submittedName>
        <fullName evidence="2">Uncharacterized protein</fullName>
    </submittedName>
</protein>
<dbReference type="Proteomes" id="UP000828390">
    <property type="component" value="Unassembled WGS sequence"/>
</dbReference>
<comment type="caution">
    <text evidence="2">The sequence shown here is derived from an EMBL/GenBank/DDBJ whole genome shotgun (WGS) entry which is preliminary data.</text>
</comment>
<proteinExistence type="predicted"/>
<dbReference type="EMBL" id="JAIWYP010000007">
    <property type="protein sequence ID" value="KAH3793840.1"/>
    <property type="molecule type" value="Genomic_DNA"/>
</dbReference>
<name>A0A9D4F7Q8_DREPO</name>
<feature type="region of interest" description="Disordered" evidence="1">
    <location>
        <begin position="501"/>
        <end position="523"/>
    </location>
</feature>
<evidence type="ECO:0000313" key="2">
    <source>
        <dbReference type="EMBL" id="KAH3793840.1"/>
    </source>
</evidence>
<evidence type="ECO:0000256" key="1">
    <source>
        <dbReference type="SAM" id="MobiDB-lite"/>
    </source>
</evidence>
<evidence type="ECO:0000313" key="3">
    <source>
        <dbReference type="Proteomes" id="UP000828390"/>
    </source>
</evidence>